<reference evidence="1" key="1">
    <citation type="journal article" date="2021" name="bioRxiv">
        <title>Whole Genome Assembly and Annotation of Northern Wild Rice, Zizania palustris L., Supports a Whole Genome Duplication in the Zizania Genus.</title>
        <authorList>
            <person name="Haas M."/>
            <person name="Kono T."/>
            <person name="Macchietto M."/>
            <person name="Millas R."/>
            <person name="McGilp L."/>
            <person name="Shao M."/>
            <person name="Duquette J."/>
            <person name="Hirsch C.N."/>
            <person name="Kimball J."/>
        </authorList>
    </citation>
    <scope>NUCLEOTIDE SEQUENCE</scope>
    <source>
        <tissue evidence="1">Fresh leaf tissue</tissue>
    </source>
</reference>
<reference evidence="1" key="2">
    <citation type="submission" date="2021-02" db="EMBL/GenBank/DDBJ databases">
        <authorList>
            <person name="Kimball J.A."/>
            <person name="Haas M.W."/>
            <person name="Macchietto M."/>
            <person name="Kono T."/>
            <person name="Duquette J."/>
            <person name="Shao M."/>
        </authorList>
    </citation>
    <scope>NUCLEOTIDE SEQUENCE</scope>
    <source>
        <tissue evidence="1">Fresh leaf tissue</tissue>
    </source>
</reference>
<protein>
    <submittedName>
        <fullName evidence="1">Uncharacterized protein</fullName>
    </submittedName>
</protein>
<evidence type="ECO:0000313" key="2">
    <source>
        <dbReference type="Proteomes" id="UP000729402"/>
    </source>
</evidence>
<dbReference type="Proteomes" id="UP000729402">
    <property type="component" value="Unassembled WGS sequence"/>
</dbReference>
<evidence type="ECO:0000313" key="1">
    <source>
        <dbReference type="EMBL" id="KAG8084531.1"/>
    </source>
</evidence>
<name>A0A8J5W7W2_ZIZPA</name>
<keyword evidence="2" id="KW-1185">Reference proteome</keyword>
<organism evidence="1 2">
    <name type="scientific">Zizania palustris</name>
    <name type="common">Northern wild rice</name>
    <dbReference type="NCBI Taxonomy" id="103762"/>
    <lineage>
        <taxon>Eukaryota</taxon>
        <taxon>Viridiplantae</taxon>
        <taxon>Streptophyta</taxon>
        <taxon>Embryophyta</taxon>
        <taxon>Tracheophyta</taxon>
        <taxon>Spermatophyta</taxon>
        <taxon>Magnoliopsida</taxon>
        <taxon>Liliopsida</taxon>
        <taxon>Poales</taxon>
        <taxon>Poaceae</taxon>
        <taxon>BOP clade</taxon>
        <taxon>Oryzoideae</taxon>
        <taxon>Oryzeae</taxon>
        <taxon>Zizaniinae</taxon>
        <taxon>Zizania</taxon>
    </lineage>
</organism>
<sequence>MDPGPSHHVVGEDVSLVELCEAHSDFDGPEQFDGSLGAMPSRSLRFNAFDVSDGLAVWVLIPGAVAVGSSRCSFAADARFLAKPAEIHCLRIFARRIHRVVVRSKDS</sequence>
<dbReference type="EMBL" id="JAAALK010000082">
    <property type="protein sequence ID" value="KAG8084531.1"/>
    <property type="molecule type" value="Genomic_DNA"/>
</dbReference>
<gene>
    <name evidence="1" type="ORF">GUJ93_ZPchr0010g9733</name>
</gene>
<dbReference type="AlphaFoldDB" id="A0A8J5W7W2"/>
<proteinExistence type="predicted"/>
<accession>A0A8J5W7W2</accession>
<comment type="caution">
    <text evidence="1">The sequence shown here is derived from an EMBL/GenBank/DDBJ whole genome shotgun (WGS) entry which is preliminary data.</text>
</comment>